<feature type="transmembrane region" description="Helical" evidence="5">
    <location>
        <begin position="163"/>
        <end position="184"/>
    </location>
</feature>
<dbReference type="RefSeq" id="WP_015751441.1">
    <property type="nucleotide sequence ID" value="NC_013223.1"/>
</dbReference>
<dbReference type="KEGG" id="drt:Dret_0999"/>
<feature type="transmembrane region" description="Helical" evidence="5">
    <location>
        <begin position="15"/>
        <end position="32"/>
    </location>
</feature>
<feature type="transmembrane region" description="Helical" evidence="5">
    <location>
        <begin position="76"/>
        <end position="96"/>
    </location>
</feature>
<gene>
    <name evidence="7" type="ordered locus">Dret_0999</name>
</gene>
<dbReference type="Proteomes" id="UP000001052">
    <property type="component" value="Chromosome"/>
</dbReference>
<dbReference type="InterPro" id="IPR035952">
    <property type="entry name" value="Rhomboid-like_sf"/>
</dbReference>
<dbReference type="MEROPS" id="S54.027"/>
<dbReference type="PANTHER" id="PTHR43731">
    <property type="entry name" value="RHOMBOID PROTEASE"/>
    <property type="match status" value="1"/>
</dbReference>
<keyword evidence="8" id="KW-1185">Reference proteome</keyword>
<comment type="subcellular location">
    <subcellularLocation>
        <location evidence="1">Membrane</location>
        <topology evidence="1">Multi-pass membrane protein</topology>
    </subcellularLocation>
</comment>
<evidence type="ECO:0000313" key="7">
    <source>
        <dbReference type="EMBL" id="ACV68287.1"/>
    </source>
</evidence>
<sequence length="247" mass="27704">MFPLRDYVPRLHRPIAVWCIIGVNLLFFLFEMGLSQSDLVRVFHVLGVVPARYFHPEWAQWMGYPAGGILPFFTHMFLHSGWFHFLINMWILWVFADNVEDVMGPGRFIVFYLLCGLGALGAHLFFYTDSSVPVVGASGAIAGVMGAYLLLYPHARVLTLIPIFFIPYFIDLPALVFLGVWFFMQLLSGVFSGMEGGSGAGVAWWAHAGGFVVGMLLIPLFRVPSRCYYCHSRSRGGRGGGDSFRFD</sequence>
<organism evidence="7 8">
    <name type="scientific">Desulfohalobium retbaense (strain ATCC 49708 / DSM 5692 / JCM 16813 / HR100)</name>
    <dbReference type="NCBI Taxonomy" id="485915"/>
    <lineage>
        <taxon>Bacteria</taxon>
        <taxon>Pseudomonadati</taxon>
        <taxon>Thermodesulfobacteriota</taxon>
        <taxon>Desulfovibrionia</taxon>
        <taxon>Desulfovibrionales</taxon>
        <taxon>Desulfohalobiaceae</taxon>
        <taxon>Desulfohalobium</taxon>
    </lineage>
</organism>
<dbReference type="EMBL" id="CP001734">
    <property type="protein sequence ID" value="ACV68287.1"/>
    <property type="molecule type" value="Genomic_DNA"/>
</dbReference>
<accession>C8X1J0</accession>
<dbReference type="PANTHER" id="PTHR43731:SF26">
    <property type="entry name" value="RHOMBOID-LIKE PROTEIN 10, CHLOROPLASTIC"/>
    <property type="match status" value="1"/>
</dbReference>
<protein>
    <submittedName>
        <fullName evidence="7">Rhomboid family protein</fullName>
    </submittedName>
</protein>
<dbReference type="OrthoDB" id="9813074at2"/>
<feature type="domain" description="Peptidase S54 rhomboid" evidence="6">
    <location>
        <begin position="70"/>
        <end position="220"/>
    </location>
</feature>
<dbReference type="SUPFAM" id="SSF144091">
    <property type="entry name" value="Rhomboid-like"/>
    <property type="match status" value="1"/>
</dbReference>
<dbReference type="GO" id="GO:0004252">
    <property type="term" value="F:serine-type endopeptidase activity"/>
    <property type="evidence" value="ECO:0007669"/>
    <property type="project" value="InterPro"/>
</dbReference>
<feature type="transmembrane region" description="Helical" evidence="5">
    <location>
        <begin position="108"/>
        <end position="126"/>
    </location>
</feature>
<evidence type="ECO:0000313" key="8">
    <source>
        <dbReference type="Proteomes" id="UP000001052"/>
    </source>
</evidence>
<evidence type="ECO:0000256" key="1">
    <source>
        <dbReference type="ARBA" id="ARBA00004141"/>
    </source>
</evidence>
<dbReference type="HOGENOM" id="CLU_055068_5_1_7"/>
<reference evidence="8" key="1">
    <citation type="submission" date="2009-09" db="EMBL/GenBank/DDBJ databases">
        <title>The complete chromosome of Desulfohalobium retbaense DSM 5692.</title>
        <authorList>
            <consortium name="US DOE Joint Genome Institute (JGI-PGF)"/>
            <person name="Lucas S."/>
            <person name="Copeland A."/>
            <person name="Lapidus A."/>
            <person name="Glavina del Rio T."/>
            <person name="Dalin E."/>
            <person name="Tice H."/>
            <person name="Bruce D."/>
            <person name="Goodwin L."/>
            <person name="Pitluck S."/>
            <person name="Kyrpides N."/>
            <person name="Mavromatis K."/>
            <person name="Ivanova N."/>
            <person name="Mikhailova N."/>
            <person name="Munk A.C."/>
            <person name="Brettin T."/>
            <person name="Detter J.C."/>
            <person name="Han C."/>
            <person name="Tapia R."/>
            <person name="Larimer F."/>
            <person name="Land M."/>
            <person name="Hauser L."/>
            <person name="Markowitz V."/>
            <person name="Cheng J.-F."/>
            <person name="Hugenholtz P."/>
            <person name="Woyke T."/>
            <person name="Wu D."/>
            <person name="Spring S."/>
            <person name="Klenk H.-P."/>
            <person name="Eisen J.A."/>
        </authorList>
    </citation>
    <scope>NUCLEOTIDE SEQUENCE [LARGE SCALE GENOMIC DNA]</scope>
    <source>
        <strain evidence="8">DSM 5692</strain>
    </source>
</reference>
<keyword evidence="4 5" id="KW-0472">Membrane</keyword>
<name>C8X1J0_DESRD</name>
<dbReference type="FunFam" id="1.20.1540.10:FF:000027">
    <property type="entry name" value="Rhomboid family intramembrane serine protease"/>
    <property type="match status" value="1"/>
</dbReference>
<keyword evidence="3 5" id="KW-1133">Transmembrane helix</keyword>
<reference evidence="7 8" key="2">
    <citation type="journal article" date="2010" name="Stand. Genomic Sci.">
        <title>Complete genome sequence of Desulfohalobium retbaense type strain (HR(100)).</title>
        <authorList>
            <person name="Spring S."/>
            <person name="Nolan M."/>
            <person name="Lapidus A."/>
            <person name="Glavina Del Rio T."/>
            <person name="Copeland A."/>
            <person name="Tice H."/>
            <person name="Cheng J.F."/>
            <person name="Lucas S."/>
            <person name="Land M."/>
            <person name="Chen F."/>
            <person name="Bruce D."/>
            <person name="Goodwin L."/>
            <person name="Pitluck S."/>
            <person name="Ivanova N."/>
            <person name="Mavromatis K."/>
            <person name="Mikhailova N."/>
            <person name="Pati A."/>
            <person name="Chen A."/>
            <person name="Palaniappan K."/>
            <person name="Hauser L."/>
            <person name="Chang Y.J."/>
            <person name="Jeffries C.D."/>
            <person name="Munk C."/>
            <person name="Kiss H."/>
            <person name="Chain P."/>
            <person name="Han C."/>
            <person name="Brettin T."/>
            <person name="Detter J.C."/>
            <person name="Schuler E."/>
            <person name="Goker M."/>
            <person name="Rohde M."/>
            <person name="Bristow J."/>
            <person name="Eisen J.A."/>
            <person name="Markowitz V."/>
            <person name="Hugenholtz P."/>
            <person name="Kyrpides N.C."/>
            <person name="Klenk H.P."/>
        </authorList>
    </citation>
    <scope>NUCLEOTIDE SEQUENCE [LARGE SCALE GENOMIC DNA]</scope>
    <source>
        <strain evidence="7 8">DSM 5692</strain>
    </source>
</reference>
<feature type="transmembrane region" description="Helical" evidence="5">
    <location>
        <begin position="132"/>
        <end position="151"/>
    </location>
</feature>
<keyword evidence="2 5" id="KW-0812">Transmembrane</keyword>
<evidence type="ECO:0000259" key="6">
    <source>
        <dbReference type="Pfam" id="PF01694"/>
    </source>
</evidence>
<evidence type="ECO:0000256" key="3">
    <source>
        <dbReference type="ARBA" id="ARBA00022989"/>
    </source>
</evidence>
<evidence type="ECO:0000256" key="4">
    <source>
        <dbReference type="ARBA" id="ARBA00023136"/>
    </source>
</evidence>
<dbReference type="eggNOG" id="COG0705">
    <property type="taxonomic scope" value="Bacteria"/>
</dbReference>
<dbReference type="STRING" id="485915.Dret_0999"/>
<dbReference type="AlphaFoldDB" id="C8X1J0"/>
<dbReference type="Pfam" id="PF01694">
    <property type="entry name" value="Rhomboid"/>
    <property type="match status" value="1"/>
</dbReference>
<evidence type="ECO:0000256" key="2">
    <source>
        <dbReference type="ARBA" id="ARBA00022692"/>
    </source>
</evidence>
<dbReference type="InterPro" id="IPR022764">
    <property type="entry name" value="Peptidase_S54_rhomboid_dom"/>
</dbReference>
<feature type="transmembrane region" description="Helical" evidence="5">
    <location>
        <begin position="204"/>
        <end position="223"/>
    </location>
</feature>
<dbReference type="GO" id="GO:0016020">
    <property type="term" value="C:membrane"/>
    <property type="evidence" value="ECO:0007669"/>
    <property type="project" value="UniProtKB-SubCell"/>
</dbReference>
<dbReference type="Gene3D" id="1.20.1540.10">
    <property type="entry name" value="Rhomboid-like"/>
    <property type="match status" value="1"/>
</dbReference>
<evidence type="ECO:0000256" key="5">
    <source>
        <dbReference type="SAM" id="Phobius"/>
    </source>
</evidence>
<dbReference type="InterPro" id="IPR050925">
    <property type="entry name" value="Rhomboid_protease_S54"/>
</dbReference>
<proteinExistence type="predicted"/>